<dbReference type="GO" id="GO:0061710">
    <property type="term" value="F:L-threonylcarbamoyladenylate synthase"/>
    <property type="evidence" value="ECO:0007669"/>
    <property type="project" value="UniProtKB-EC"/>
</dbReference>
<evidence type="ECO:0000256" key="9">
    <source>
        <dbReference type="ARBA" id="ARBA00022840"/>
    </source>
</evidence>
<dbReference type="PATRIC" id="fig|1560234.3.peg.2394"/>
<dbReference type="AlphaFoldDB" id="A0A1B7X933"/>
<dbReference type="EMBL" id="JXMS01000036">
    <property type="protein sequence ID" value="OBQ45893.1"/>
    <property type="molecule type" value="Genomic_DNA"/>
</dbReference>
<gene>
    <name evidence="13" type="ORF">SP90_15505</name>
</gene>
<dbReference type="GO" id="GO:0006450">
    <property type="term" value="P:regulation of translational fidelity"/>
    <property type="evidence" value="ECO:0007669"/>
    <property type="project" value="TreeGrafter"/>
</dbReference>
<keyword evidence="14" id="KW-1185">Reference proteome</keyword>
<evidence type="ECO:0000256" key="2">
    <source>
        <dbReference type="ARBA" id="ARBA00007663"/>
    </source>
</evidence>
<dbReference type="GO" id="GO:0005524">
    <property type="term" value="F:ATP binding"/>
    <property type="evidence" value="ECO:0007669"/>
    <property type="project" value="UniProtKB-KW"/>
</dbReference>
<name>A0A1B7X933_9BACT</name>
<evidence type="ECO:0000256" key="3">
    <source>
        <dbReference type="ARBA" id="ARBA00012584"/>
    </source>
</evidence>
<protein>
    <recommendedName>
        <fullName evidence="10">L-threonylcarbamoyladenylate synthase</fullName>
        <ecNumber evidence="3">2.7.7.87</ecNumber>
    </recommendedName>
    <alternativeName>
        <fullName evidence="10">L-threonylcarbamoyladenylate synthase</fullName>
    </alternativeName>
</protein>
<dbReference type="RefSeq" id="WP_066858430.1">
    <property type="nucleotide sequence ID" value="NZ_JXMS01000036.1"/>
</dbReference>
<evidence type="ECO:0000256" key="6">
    <source>
        <dbReference type="ARBA" id="ARBA00022694"/>
    </source>
</evidence>
<dbReference type="GO" id="GO:0003725">
    <property type="term" value="F:double-stranded RNA binding"/>
    <property type="evidence" value="ECO:0007669"/>
    <property type="project" value="InterPro"/>
</dbReference>
<keyword evidence="7" id="KW-0548">Nucleotidyltransferase</keyword>
<comment type="caution">
    <text evidence="13">The sequence shown here is derived from an EMBL/GenBank/DDBJ whole genome shotgun (WGS) entry which is preliminary data.</text>
</comment>
<dbReference type="Pfam" id="PF01300">
    <property type="entry name" value="Sua5_yciO_yrdC"/>
    <property type="match status" value="1"/>
</dbReference>
<evidence type="ECO:0000256" key="1">
    <source>
        <dbReference type="ARBA" id="ARBA00004496"/>
    </source>
</evidence>
<dbReference type="GO" id="GO:0008033">
    <property type="term" value="P:tRNA processing"/>
    <property type="evidence" value="ECO:0007669"/>
    <property type="project" value="UniProtKB-KW"/>
</dbReference>
<comment type="similarity">
    <text evidence="2">Belongs to the SUA5 family.</text>
</comment>
<evidence type="ECO:0000259" key="12">
    <source>
        <dbReference type="PROSITE" id="PS51163"/>
    </source>
</evidence>
<dbReference type="InterPro" id="IPR017945">
    <property type="entry name" value="DHBP_synth_RibB-like_a/b_dom"/>
</dbReference>
<keyword evidence="4" id="KW-0963">Cytoplasm</keyword>
<proteinExistence type="inferred from homology"/>
<dbReference type="InterPro" id="IPR050156">
    <property type="entry name" value="TC-AMP_synthase_SUA5"/>
</dbReference>
<reference evidence="13 14" key="1">
    <citation type="submission" date="2015-01" db="EMBL/GenBank/DDBJ databases">
        <title>Desulfovibrio sp. JC271 draft genome sequence.</title>
        <authorList>
            <person name="Shivani Y."/>
            <person name="Subhash Y."/>
            <person name="Sasikala C."/>
            <person name="Ramana C.V."/>
        </authorList>
    </citation>
    <scope>NUCLEOTIDE SEQUENCE [LARGE SCALE GENOMIC DNA]</scope>
    <source>
        <strain evidence="13 14">JC271</strain>
    </source>
</reference>
<dbReference type="EC" id="2.7.7.87" evidence="3"/>
<comment type="subcellular location">
    <subcellularLocation>
        <location evidence="1">Cytoplasm</location>
    </subcellularLocation>
</comment>
<sequence>MTVQTFSVTEAVTALKQGEVICYPTETFYAVGCNALDPLAVESVYKAKKRSGSMPLPVLIGSMDQLPLVTDVTSDIVMALANRFWPGALSILVTASDRIPSVLTGETGRVAVRVTPHPVAQQLCLEAGVPLVSTSANMSGRPAVTAAASLDPELTENVAGVVDIEPAPAGGMASTLIEIVGPRAVSIVRNGAVSEIELRTSGLAVVPRAAGA</sequence>
<comment type="catalytic activity">
    <reaction evidence="11">
        <text>L-threonine + hydrogencarbonate + ATP = L-threonylcarbamoyladenylate + diphosphate + H2O</text>
        <dbReference type="Rhea" id="RHEA:36407"/>
        <dbReference type="ChEBI" id="CHEBI:15377"/>
        <dbReference type="ChEBI" id="CHEBI:17544"/>
        <dbReference type="ChEBI" id="CHEBI:30616"/>
        <dbReference type="ChEBI" id="CHEBI:33019"/>
        <dbReference type="ChEBI" id="CHEBI:57926"/>
        <dbReference type="ChEBI" id="CHEBI:73682"/>
        <dbReference type="EC" id="2.7.7.87"/>
    </reaction>
</comment>
<dbReference type="GO" id="GO:0005737">
    <property type="term" value="C:cytoplasm"/>
    <property type="evidence" value="ECO:0007669"/>
    <property type="project" value="UniProtKB-SubCell"/>
</dbReference>
<evidence type="ECO:0000256" key="10">
    <source>
        <dbReference type="ARBA" id="ARBA00029774"/>
    </source>
</evidence>
<evidence type="ECO:0000256" key="7">
    <source>
        <dbReference type="ARBA" id="ARBA00022695"/>
    </source>
</evidence>
<dbReference type="PANTHER" id="PTHR17490">
    <property type="entry name" value="SUA5"/>
    <property type="match status" value="1"/>
</dbReference>
<evidence type="ECO:0000313" key="14">
    <source>
        <dbReference type="Proteomes" id="UP000091979"/>
    </source>
</evidence>
<evidence type="ECO:0000256" key="8">
    <source>
        <dbReference type="ARBA" id="ARBA00022741"/>
    </source>
</evidence>
<evidence type="ECO:0000256" key="11">
    <source>
        <dbReference type="ARBA" id="ARBA00048366"/>
    </source>
</evidence>
<keyword evidence="6" id="KW-0819">tRNA processing</keyword>
<dbReference type="Proteomes" id="UP000091979">
    <property type="component" value="Unassembled WGS sequence"/>
</dbReference>
<dbReference type="Gene3D" id="3.90.870.10">
    <property type="entry name" value="DHBP synthase"/>
    <property type="match status" value="1"/>
</dbReference>
<accession>A0A1B7X933</accession>
<dbReference type="PANTHER" id="PTHR17490:SF16">
    <property type="entry name" value="THREONYLCARBAMOYL-AMP SYNTHASE"/>
    <property type="match status" value="1"/>
</dbReference>
<evidence type="ECO:0000313" key="13">
    <source>
        <dbReference type="EMBL" id="OBQ45893.1"/>
    </source>
</evidence>
<organism evidence="13 14">
    <name type="scientific">Halodesulfovibrio spirochaetisodalis</name>
    <dbReference type="NCBI Taxonomy" id="1560234"/>
    <lineage>
        <taxon>Bacteria</taxon>
        <taxon>Pseudomonadati</taxon>
        <taxon>Thermodesulfobacteriota</taxon>
        <taxon>Desulfovibrionia</taxon>
        <taxon>Desulfovibrionales</taxon>
        <taxon>Desulfovibrionaceae</taxon>
        <taxon>Halodesulfovibrio</taxon>
    </lineage>
</organism>
<dbReference type="STRING" id="1560234.SP90_15505"/>
<dbReference type="SUPFAM" id="SSF55821">
    <property type="entry name" value="YrdC/RibB"/>
    <property type="match status" value="1"/>
</dbReference>
<dbReference type="OrthoDB" id="9814580at2"/>
<keyword evidence="5" id="KW-0808">Transferase</keyword>
<dbReference type="NCBIfam" id="TIGR00057">
    <property type="entry name" value="L-threonylcarbamoyladenylate synthase"/>
    <property type="match status" value="1"/>
</dbReference>
<keyword evidence="8" id="KW-0547">Nucleotide-binding</keyword>
<feature type="domain" description="YrdC-like" evidence="12">
    <location>
        <begin position="5"/>
        <end position="193"/>
    </location>
</feature>
<dbReference type="PROSITE" id="PS51163">
    <property type="entry name" value="YRDC"/>
    <property type="match status" value="1"/>
</dbReference>
<dbReference type="InterPro" id="IPR006070">
    <property type="entry name" value="Sua5-like_dom"/>
</dbReference>
<evidence type="ECO:0000256" key="5">
    <source>
        <dbReference type="ARBA" id="ARBA00022679"/>
    </source>
</evidence>
<evidence type="ECO:0000256" key="4">
    <source>
        <dbReference type="ARBA" id="ARBA00022490"/>
    </source>
</evidence>
<keyword evidence="9" id="KW-0067">ATP-binding</keyword>
<dbReference type="GO" id="GO:0000049">
    <property type="term" value="F:tRNA binding"/>
    <property type="evidence" value="ECO:0007669"/>
    <property type="project" value="TreeGrafter"/>
</dbReference>